<sequence>MSGDGEELPDELYALQDDEIAALSSIYPGLVNIDSVDSSTGSHTVTLSIPVDLPAATPTVLTSAVSNPASTSTAASLELAHLPALSARVVLPPGYPSTKPPRVVSLRAKIPKHDGPGGWLSNRMLSKVQERLAAIWTSERDAAGEGLGVLWTWFDWVTSSEFLTDLGLLSSGLLSLPTPPTLTTSTYHLLLKSNDAATSRVDFEGAAHPCAICFGDRKGRSCVQLPVCGCVFCHSCLHGFWALAIQEGTLTNVACPSVDCVKARAARPVEHAAAVFDDNRSDGITAAVVESVVGSELVKRWHTLSAKRLIETDPLYTFCPHEKCQAPVPPPSDTATHDLAQSAQGAHKVIRLDIGKCDVPSSKSSHDDAISVASRWDNFRQCPRCEMVFCIMCRSTWHGVTTGCSIKDAEQAVREYLDADEEGREAIRQRLGPRNTDALMALVRDHELHQLLQEWAKANATACPGCKSIIEKSEGCNHMTCHQCRTHFCYRCGVAISATHPYDHFNQRHTPCYNKLFDVVFEDFWVPFEGEVE</sequence>
<keyword evidence="6" id="KW-0677">Repeat</keyword>
<dbReference type="InterPro" id="IPR016135">
    <property type="entry name" value="UBQ-conjugating_enzyme/RWD"/>
</dbReference>
<evidence type="ECO:0000256" key="6">
    <source>
        <dbReference type="ARBA" id="ARBA00022737"/>
    </source>
</evidence>
<keyword evidence="5" id="KW-0479">Metal-binding</keyword>
<dbReference type="PANTHER" id="PTHR11685">
    <property type="entry name" value="RBR FAMILY RING FINGER AND IBR DOMAIN-CONTAINING"/>
    <property type="match status" value="1"/>
</dbReference>
<evidence type="ECO:0000256" key="8">
    <source>
        <dbReference type="ARBA" id="ARBA00022786"/>
    </source>
</evidence>
<proteinExistence type="inferred from homology"/>
<dbReference type="SUPFAM" id="SSF54495">
    <property type="entry name" value="UBC-like"/>
    <property type="match status" value="1"/>
</dbReference>
<keyword evidence="7 11" id="KW-0863">Zinc-finger</keyword>
<evidence type="ECO:0000256" key="4">
    <source>
        <dbReference type="ARBA" id="ARBA00022679"/>
    </source>
</evidence>
<protein>
    <recommendedName>
        <fullName evidence="3">RBR-type E3 ubiquitin transferase</fullName>
        <ecNumber evidence="3">2.3.2.31</ecNumber>
    </recommendedName>
</protein>
<dbReference type="Proteomes" id="UP000827549">
    <property type="component" value="Chromosome 4"/>
</dbReference>
<comment type="catalytic activity">
    <reaction evidence="1">
        <text>[E2 ubiquitin-conjugating enzyme]-S-ubiquitinyl-L-cysteine + [acceptor protein]-L-lysine = [E2 ubiquitin-conjugating enzyme]-L-cysteine + [acceptor protein]-N(6)-ubiquitinyl-L-lysine.</text>
        <dbReference type="EC" id="2.3.2.31"/>
    </reaction>
</comment>
<evidence type="ECO:0000256" key="3">
    <source>
        <dbReference type="ARBA" id="ARBA00012251"/>
    </source>
</evidence>
<dbReference type="GO" id="GO:0061630">
    <property type="term" value="F:ubiquitin protein ligase activity"/>
    <property type="evidence" value="ECO:0007669"/>
    <property type="project" value="UniProtKB-EC"/>
</dbReference>
<evidence type="ECO:0000259" key="13">
    <source>
        <dbReference type="PROSITE" id="PS50908"/>
    </source>
</evidence>
<dbReference type="GO" id="GO:0016567">
    <property type="term" value="P:protein ubiquitination"/>
    <property type="evidence" value="ECO:0007669"/>
    <property type="project" value="InterPro"/>
</dbReference>
<keyword evidence="9" id="KW-0862">Zinc</keyword>
<dbReference type="EC" id="2.3.2.31" evidence="3"/>
<evidence type="ECO:0000259" key="12">
    <source>
        <dbReference type="PROSITE" id="PS50089"/>
    </source>
</evidence>
<feature type="domain" description="RING-type" evidence="12">
    <location>
        <begin position="210"/>
        <end position="256"/>
    </location>
</feature>
<dbReference type="CDD" id="cd20354">
    <property type="entry name" value="Rcat_RBR_RNF14"/>
    <property type="match status" value="1"/>
</dbReference>
<dbReference type="Gene3D" id="1.20.120.1750">
    <property type="match status" value="1"/>
</dbReference>
<dbReference type="EMBL" id="CP086717">
    <property type="protein sequence ID" value="WOO82698.1"/>
    <property type="molecule type" value="Genomic_DNA"/>
</dbReference>
<keyword evidence="4" id="KW-0808">Transferase</keyword>
<dbReference type="Pfam" id="PF05773">
    <property type="entry name" value="RWD"/>
    <property type="match status" value="1"/>
</dbReference>
<dbReference type="InterPro" id="IPR044066">
    <property type="entry name" value="TRIAD_supradom"/>
</dbReference>
<evidence type="ECO:0000256" key="7">
    <source>
        <dbReference type="ARBA" id="ARBA00022771"/>
    </source>
</evidence>
<keyword evidence="16" id="KW-1185">Reference proteome</keyword>
<dbReference type="RefSeq" id="XP_062628730.1">
    <property type="nucleotide sequence ID" value="XM_062772746.1"/>
</dbReference>
<dbReference type="InterPro" id="IPR006575">
    <property type="entry name" value="RWD_dom"/>
</dbReference>
<dbReference type="InterPro" id="IPR047548">
    <property type="entry name" value="Rcat_RBR_RNF14"/>
</dbReference>
<dbReference type="InterPro" id="IPR031127">
    <property type="entry name" value="E3_UB_ligase_RBR"/>
</dbReference>
<dbReference type="SMART" id="SM00647">
    <property type="entry name" value="IBR"/>
    <property type="match status" value="2"/>
</dbReference>
<dbReference type="SUPFAM" id="SSF57850">
    <property type="entry name" value="RING/U-box"/>
    <property type="match status" value="2"/>
</dbReference>
<evidence type="ECO:0000256" key="2">
    <source>
        <dbReference type="ARBA" id="ARBA00004906"/>
    </source>
</evidence>
<evidence type="ECO:0000256" key="1">
    <source>
        <dbReference type="ARBA" id="ARBA00001798"/>
    </source>
</evidence>
<evidence type="ECO:0000313" key="15">
    <source>
        <dbReference type="EMBL" id="WOO82698.1"/>
    </source>
</evidence>
<dbReference type="Pfam" id="PF22191">
    <property type="entry name" value="IBR_1"/>
    <property type="match status" value="1"/>
</dbReference>
<dbReference type="Pfam" id="PF01485">
    <property type="entry name" value="IBR"/>
    <property type="match status" value="1"/>
</dbReference>
<keyword evidence="8" id="KW-0833">Ubl conjugation pathway</keyword>
<comment type="pathway">
    <text evidence="2">Protein modification; protein ubiquitination.</text>
</comment>
<dbReference type="PROSITE" id="PS50089">
    <property type="entry name" value="ZF_RING_2"/>
    <property type="match status" value="1"/>
</dbReference>
<evidence type="ECO:0000256" key="5">
    <source>
        <dbReference type="ARBA" id="ARBA00022723"/>
    </source>
</evidence>
<comment type="similarity">
    <text evidence="10">Belongs to the RBR family. RNF14 subfamily.</text>
</comment>
<dbReference type="AlphaFoldDB" id="A0AAF0Y9L1"/>
<evidence type="ECO:0000256" key="11">
    <source>
        <dbReference type="PROSITE-ProRule" id="PRU00175"/>
    </source>
</evidence>
<gene>
    <name evidence="15" type="primary">itt1</name>
    <name evidence="15" type="ORF">LOC62_04G006182</name>
</gene>
<dbReference type="PROSITE" id="PS50908">
    <property type="entry name" value="RWD"/>
    <property type="match status" value="1"/>
</dbReference>
<dbReference type="InterPro" id="IPR001841">
    <property type="entry name" value="Znf_RING"/>
</dbReference>
<dbReference type="Gene3D" id="3.30.40.10">
    <property type="entry name" value="Zinc/RING finger domain, C3HC4 (zinc finger)"/>
    <property type="match status" value="1"/>
</dbReference>
<reference evidence="15" key="1">
    <citation type="submission" date="2023-10" db="EMBL/GenBank/DDBJ databases">
        <authorList>
            <person name="Noh H."/>
        </authorList>
    </citation>
    <scope>NUCLEOTIDE SEQUENCE</scope>
    <source>
        <strain evidence="15">DUCC4014</strain>
    </source>
</reference>
<feature type="domain" description="RING-type" evidence="14">
    <location>
        <begin position="206"/>
        <end position="513"/>
    </location>
</feature>
<organism evidence="15 16">
    <name type="scientific">Vanrija pseudolonga</name>
    <dbReference type="NCBI Taxonomy" id="143232"/>
    <lineage>
        <taxon>Eukaryota</taxon>
        <taxon>Fungi</taxon>
        <taxon>Dikarya</taxon>
        <taxon>Basidiomycota</taxon>
        <taxon>Agaricomycotina</taxon>
        <taxon>Tremellomycetes</taxon>
        <taxon>Trichosporonales</taxon>
        <taxon>Trichosporonaceae</taxon>
        <taxon>Vanrija</taxon>
    </lineage>
</organism>
<dbReference type="FunFam" id="3.30.40.10:FF:000416">
    <property type="entry name" value="RBR-type E3 ubiquitin transferase"/>
    <property type="match status" value="1"/>
</dbReference>
<feature type="domain" description="RWD" evidence="13">
    <location>
        <begin position="18"/>
        <end position="164"/>
    </location>
</feature>
<name>A0AAF0Y9L1_9TREE</name>
<dbReference type="GO" id="GO:0008270">
    <property type="term" value="F:zinc ion binding"/>
    <property type="evidence" value="ECO:0007669"/>
    <property type="project" value="UniProtKB-KW"/>
</dbReference>
<dbReference type="Gene3D" id="3.10.110.10">
    <property type="entry name" value="Ubiquitin Conjugating Enzyme"/>
    <property type="match status" value="1"/>
</dbReference>
<dbReference type="CDD" id="cd23820">
    <property type="entry name" value="RWD_RNF14"/>
    <property type="match status" value="1"/>
</dbReference>
<evidence type="ECO:0000313" key="16">
    <source>
        <dbReference type="Proteomes" id="UP000827549"/>
    </source>
</evidence>
<dbReference type="InterPro" id="IPR013083">
    <property type="entry name" value="Znf_RING/FYVE/PHD"/>
</dbReference>
<evidence type="ECO:0000256" key="9">
    <source>
        <dbReference type="ARBA" id="ARBA00022833"/>
    </source>
</evidence>
<evidence type="ECO:0000259" key="14">
    <source>
        <dbReference type="PROSITE" id="PS51873"/>
    </source>
</evidence>
<accession>A0AAF0Y9L1</accession>
<dbReference type="GeneID" id="87809408"/>
<evidence type="ECO:0000256" key="10">
    <source>
        <dbReference type="ARBA" id="ARBA00044508"/>
    </source>
</evidence>
<dbReference type="InterPro" id="IPR002867">
    <property type="entry name" value="IBR_dom"/>
</dbReference>
<dbReference type="PROSITE" id="PS51873">
    <property type="entry name" value="TRIAD"/>
    <property type="match status" value="1"/>
</dbReference>